<name>A0A183ECR9_9BILA</name>
<proteinExistence type="predicted"/>
<sequence length="150" mass="16507">LHCFVDIIEQLKLFLPDGRLPEDAAANISNPSSSDLLSENAGDGKSVLCKILLNGGKNYEAALLRSKSLRQKFEKLLQYACKHPEAVREVYNFLTEGLAGGKEFSKDICVDCCSPERLSLYTSFNLLIATRASPLPDNIFLFSTPPARLA</sequence>
<dbReference type="WBParaSite" id="GPUH_0001878501-mRNA-1">
    <property type="protein sequence ID" value="GPUH_0001878501-mRNA-1"/>
    <property type="gene ID" value="GPUH_0001878501"/>
</dbReference>
<organism evidence="1">
    <name type="scientific">Gongylonema pulchrum</name>
    <dbReference type="NCBI Taxonomy" id="637853"/>
    <lineage>
        <taxon>Eukaryota</taxon>
        <taxon>Metazoa</taxon>
        <taxon>Ecdysozoa</taxon>
        <taxon>Nematoda</taxon>
        <taxon>Chromadorea</taxon>
        <taxon>Rhabditida</taxon>
        <taxon>Spirurina</taxon>
        <taxon>Spiruromorpha</taxon>
        <taxon>Spiruroidea</taxon>
        <taxon>Gongylonematidae</taxon>
        <taxon>Gongylonema</taxon>
    </lineage>
</organism>
<evidence type="ECO:0000313" key="1">
    <source>
        <dbReference type="WBParaSite" id="GPUH_0001878501-mRNA-1"/>
    </source>
</evidence>
<accession>A0A183ECR9</accession>
<dbReference type="AlphaFoldDB" id="A0A183ECR9"/>
<reference evidence="1" key="1">
    <citation type="submission" date="2016-06" db="UniProtKB">
        <authorList>
            <consortium name="WormBaseParasite"/>
        </authorList>
    </citation>
    <scope>IDENTIFICATION</scope>
</reference>
<protein>
    <submittedName>
        <fullName evidence="1">HECT domain-containing protein</fullName>
    </submittedName>
</protein>